<feature type="binding site" evidence="6">
    <location>
        <begin position="95"/>
        <end position="98"/>
    </location>
    <ligand>
        <name>FMN</name>
        <dbReference type="ChEBI" id="CHEBI:58210"/>
    </ligand>
</feature>
<keyword evidence="9" id="KW-1185">Reference proteome</keyword>
<feature type="binding site" evidence="6">
    <location>
        <position position="10"/>
    </location>
    <ligand>
        <name>FMN</name>
        <dbReference type="ChEBI" id="CHEBI:58210"/>
    </ligand>
</feature>
<evidence type="ECO:0000313" key="9">
    <source>
        <dbReference type="Proteomes" id="UP001055167"/>
    </source>
</evidence>
<proteinExistence type="inferred from homology"/>
<feature type="binding site" evidence="6">
    <location>
        <begin position="139"/>
        <end position="142"/>
    </location>
    <ligand>
        <name>FMN</name>
        <dbReference type="ChEBI" id="CHEBI:58210"/>
    </ligand>
</feature>
<dbReference type="PANTHER" id="PTHR43741">
    <property type="entry name" value="FMN-DEPENDENT NADH-AZOREDUCTASE 1"/>
    <property type="match status" value="1"/>
</dbReference>
<keyword evidence="2 6" id="KW-0288">FMN</keyword>
<dbReference type="PANTHER" id="PTHR43741:SF4">
    <property type="entry name" value="FMN-DEPENDENT NADH:QUINONE OXIDOREDUCTASE"/>
    <property type="match status" value="1"/>
</dbReference>
<keyword evidence="1 6" id="KW-0285">Flavoprotein</keyword>
<comment type="cofactor">
    <cofactor evidence="6">
        <name>FMN</name>
        <dbReference type="ChEBI" id="CHEBI:58210"/>
    </cofactor>
    <text evidence="6">Binds 1 FMN per subunit.</text>
</comment>
<evidence type="ECO:0000313" key="8">
    <source>
        <dbReference type="EMBL" id="GJD51193.1"/>
    </source>
</evidence>
<dbReference type="InterPro" id="IPR023048">
    <property type="entry name" value="NADH:quinone_OxRdtase_FMN_depd"/>
</dbReference>
<keyword evidence="3 6" id="KW-0560">Oxidoreductase</keyword>
<name>A0ABQ4R0R7_9HYPH</name>
<dbReference type="EMBL" id="BPQH01000012">
    <property type="protein sequence ID" value="GJD51193.1"/>
    <property type="molecule type" value="Genomic_DNA"/>
</dbReference>
<evidence type="ECO:0000256" key="6">
    <source>
        <dbReference type="HAMAP-Rule" id="MF_01216"/>
    </source>
</evidence>
<comment type="caution">
    <text evidence="8">The sequence shown here is derived from an EMBL/GenBank/DDBJ whole genome shotgun (WGS) entry which is preliminary data.</text>
</comment>
<comment type="subunit">
    <text evidence="6">Homodimer.</text>
</comment>
<comment type="catalytic activity">
    <reaction evidence="6">
        <text>2 a quinone + NADH + H(+) = 2 a 1,4-benzosemiquinone + NAD(+)</text>
        <dbReference type="Rhea" id="RHEA:65952"/>
        <dbReference type="ChEBI" id="CHEBI:15378"/>
        <dbReference type="ChEBI" id="CHEBI:57540"/>
        <dbReference type="ChEBI" id="CHEBI:57945"/>
        <dbReference type="ChEBI" id="CHEBI:132124"/>
        <dbReference type="ChEBI" id="CHEBI:134225"/>
    </reaction>
</comment>
<dbReference type="Pfam" id="PF02525">
    <property type="entry name" value="Flavodoxin_2"/>
    <property type="match status" value="1"/>
</dbReference>
<organism evidence="8 9">
    <name type="scientific">Methylobacterium crusticola</name>
    <dbReference type="NCBI Taxonomy" id="1697972"/>
    <lineage>
        <taxon>Bacteria</taxon>
        <taxon>Pseudomonadati</taxon>
        <taxon>Pseudomonadota</taxon>
        <taxon>Alphaproteobacteria</taxon>
        <taxon>Hyphomicrobiales</taxon>
        <taxon>Methylobacteriaceae</taxon>
        <taxon>Methylobacterium</taxon>
    </lineage>
</organism>
<dbReference type="SUPFAM" id="SSF52218">
    <property type="entry name" value="Flavoproteins"/>
    <property type="match status" value="1"/>
</dbReference>
<sequence length="210" mass="22086">MTRLLHIDSSASGEASASRRLTGALVRAWRQADPGLAVVARDLGAHPVPHLGEDGVAALRRGETASPAQAEVRRVSDALLDEVEAADVLVIGSPMYNFSLSTPLKGWFDHVLRAGRSFRYTPEGPQGLLGGRRAILVMTRGGLYSEGSGLARNHQEPYLRSLLGFVGITDVTAIVAEGLGLSPEGRDASLARAEAAITDLVARERAGAAA</sequence>
<dbReference type="InterPro" id="IPR029039">
    <property type="entry name" value="Flavoprotein-like_sf"/>
</dbReference>
<dbReference type="HAMAP" id="MF_01216">
    <property type="entry name" value="Azoreductase_type1"/>
    <property type="match status" value="1"/>
</dbReference>
<feature type="binding site" evidence="6">
    <location>
        <begin position="16"/>
        <end position="18"/>
    </location>
    <ligand>
        <name>FMN</name>
        <dbReference type="ChEBI" id="CHEBI:58210"/>
    </ligand>
</feature>
<reference evidence="8" key="1">
    <citation type="journal article" date="2021" name="Front. Microbiol.">
        <title>Comprehensive Comparative Genomics and Phenotyping of Methylobacterium Species.</title>
        <authorList>
            <person name="Alessa O."/>
            <person name="Ogura Y."/>
            <person name="Fujitani Y."/>
            <person name="Takami H."/>
            <person name="Hayashi T."/>
            <person name="Sahin N."/>
            <person name="Tani A."/>
        </authorList>
    </citation>
    <scope>NUCLEOTIDE SEQUENCE</scope>
    <source>
        <strain evidence="8">KCTC 52305</strain>
    </source>
</reference>
<dbReference type="Proteomes" id="UP001055167">
    <property type="component" value="Unassembled WGS sequence"/>
</dbReference>
<evidence type="ECO:0000256" key="5">
    <source>
        <dbReference type="ARBA" id="ARBA00048542"/>
    </source>
</evidence>
<reference evidence="8" key="2">
    <citation type="submission" date="2021-08" db="EMBL/GenBank/DDBJ databases">
        <authorList>
            <person name="Tani A."/>
            <person name="Ola A."/>
            <person name="Ogura Y."/>
            <person name="Katsura K."/>
            <person name="Hayashi T."/>
        </authorList>
    </citation>
    <scope>NUCLEOTIDE SEQUENCE</scope>
    <source>
        <strain evidence="8">KCTC 52305</strain>
    </source>
</reference>
<evidence type="ECO:0000256" key="3">
    <source>
        <dbReference type="ARBA" id="ARBA00023002"/>
    </source>
</evidence>
<dbReference type="EC" id="1.6.5.-" evidence="6"/>
<evidence type="ECO:0000259" key="7">
    <source>
        <dbReference type="Pfam" id="PF02525"/>
    </source>
</evidence>
<dbReference type="EC" id="1.7.1.17" evidence="6"/>
<comment type="similarity">
    <text evidence="6">Belongs to the azoreductase type 1 family.</text>
</comment>
<dbReference type="InterPro" id="IPR050104">
    <property type="entry name" value="FMN-dep_NADH:Q_OxRdtase_AzoR1"/>
</dbReference>
<keyword evidence="4 6" id="KW-0520">NAD</keyword>
<evidence type="ECO:0000256" key="2">
    <source>
        <dbReference type="ARBA" id="ARBA00022643"/>
    </source>
</evidence>
<dbReference type="Gene3D" id="3.40.50.360">
    <property type="match status" value="1"/>
</dbReference>
<accession>A0ABQ4R0R7</accession>
<comment type="catalytic activity">
    <reaction evidence="5">
        <text>N,N-dimethyl-1,4-phenylenediamine + anthranilate + 2 NAD(+) = 2-(4-dimethylaminophenyl)diazenylbenzoate + 2 NADH + 2 H(+)</text>
        <dbReference type="Rhea" id="RHEA:55872"/>
        <dbReference type="ChEBI" id="CHEBI:15378"/>
        <dbReference type="ChEBI" id="CHEBI:15783"/>
        <dbReference type="ChEBI" id="CHEBI:16567"/>
        <dbReference type="ChEBI" id="CHEBI:57540"/>
        <dbReference type="ChEBI" id="CHEBI:57945"/>
        <dbReference type="ChEBI" id="CHEBI:71579"/>
        <dbReference type="EC" id="1.7.1.17"/>
    </reaction>
    <physiologicalReaction direction="right-to-left" evidence="5">
        <dbReference type="Rhea" id="RHEA:55874"/>
    </physiologicalReaction>
</comment>
<evidence type="ECO:0000256" key="4">
    <source>
        <dbReference type="ARBA" id="ARBA00023027"/>
    </source>
</evidence>
<dbReference type="InterPro" id="IPR003680">
    <property type="entry name" value="Flavodoxin_fold"/>
</dbReference>
<protein>
    <recommendedName>
        <fullName evidence="6">FMN dependent NADH:quinone oxidoreductase</fullName>
        <ecNumber evidence="6">1.6.5.-</ecNumber>
    </recommendedName>
    <alternativeName>
        <fullName evidence="6">Azo-dye reductase</fullName>
    </alternativeName>
    <alternativeName>
        <fullName evidence="6">FMN-dependent NADH-azo compound oxidoreductase</fullName>
    </alternativeName>
    <alternativeName>
        <fullName evidence="6">FMN-dependent NADH-azoreductase</fullName>
        <ecNumber evidence="6">1.7.1.17</ecNumber>
    </alternativeName>
</protein>
<comment type="function">
    <text evidence="6">Quinone reductase that provides resistance to thiol-specific stress caused by electrophilic quinones.</text>
</comment>
<evidence type="ECO:0000256" key="1">
    <source>
        <dbReference type="ARBA" id="ARBA00022630"/>
    </source>
</evidence>
<gene>
    <name evidence="6 8" type="primary">azoR</name>
    <name evidence="8" type="ORF">OPKNFCMD_3945</name>
</gene>
<dbReference type="RefSeq" id="WP_128562793.1">
    <property type="nucleotide sequence ID" value="NZ_BPQH01000012.1"/>
</dbReference>
<comment type="function">
    <text evidence="6">Also exhibits azoreductase activity. Catalyzes the reductive cleavage of the azo bond in aromatic azo compounds to the corresponding amines.</text>
</comment>
<feature type="domain" description="Flavodoxin-like fold" evidence="7">
    <location>
        <begin position="3"/>
        <end position="198"/>
    </location>
</feature>